<evidence type="ECO:0000313" key="2">
    <source>
        <dbReference type="Proteomes" id="UP001207468"/>
    </source>
</evidence>
<evidence type="ECO:0000313" key="1">
    <source>
        <dbReference type="EMBL" id="KAI9512558.1"/>
    </source>
</evidence>
<proteinExistence type="predicted"/>
<dbReference type="EMBL" id="JAGFNK010000008">
    <property type="protein sequence ID" value="KAI9512558.1"/>
    <property type="molecule type" value="Genomic_DNA"/>
</dbReference>
<accession>A0ACC0ULY4</accession>
<comment type="caution">
    <text evidence="1">The sequence shown here is derived from an EMBL/GenBank/DDBJ whole genome shotgun (WGS) entry which is preliminary data.</text>
</comment>
<gene>
    <name evidence="1" type="ORF">F5148DRAFT_1162512</name>
</gene>
<protein>
    <submittedName>
        <fullName evidence="1">Uncharacterized protein</fullName>
    </submittedName>
</protein>
<keyword evidence="2" id="KW-1185">Reference proteome</keyword>
<reference evidence="1" key="1">
    <citation type="submission" date="2021-03" db="EMBL/GenBank/DDBJ databases">
        <title>Evolutionary priming and transition to the ectomycorrhizal habit in an iconic lineage of mushroom-forming fungi: is preadaptation a requirement?</title>
        <authorList>
            <consortium name="DOE Joint Genome Institute"/>
            <person name="Looney B.P."/>
            <person name="Miyauchi S."/>
            <person name="Morin E."/>
            <person name="Drula E."/>
            <person name="Courty P.E."/>
            <person name="Chicoki N."/>
            <person name="Fauchery L."/>
            <person name="Kohler A."/>
            <person name="Kuo A."/>
            <person name="LaButti K."/>
            <person name="Pangilinan J."/>
            <person name="Lipzen A."/>
            <person name="Riley R."/>
            <person name="Andreopoulos W."/>
            <person name="He G."/>
            <person name="Johnson J."/>
            <person name="Barry K.W."/>
            <person name="Grigoriev I.V."/>
            <person name="Nagy L."/>
            <person name="Hibbett D."/>
            <person name="Henrissat B."/>
            <person name="Matheny P.B."/>
            <person name="Labbe J."/>
            <person name="Martin A.F."/>
        </authorList>
    </citation>
    <scope>NUCLEOTIDE SEQUENCE</scope>
    <source>
        <strain evidence="1">BPL698</strain>
    </source>
</reference>
<organism evidence="1 2">
    <name type="scientific">Russula earlei</name>
    <dbReference type="NCBI Taxonomy" id="71964"/>
    <lineage>
        <taxon>Eukaryota</taxon>
        <taxon>Fungi</taxon>
        <taxon>Dikarya</taxon>
        <taxon>Basidiomycota</taxon>
        <taxon>Agaricomycotina</taxon>
        <taxon>Agaricomycetes</taxon>
        <taxon>Russulales</taxon>
        <taxon>Russulaceae</taxon>
        <taxon>Russula</taxon>
    </lineage>
</organism>
<name>A0ACC0ULY4_9AGAM</name>
<sequence>MAIPTKSLPVASPSAANRHARISFPPAGPPSDVDSLGDHSSIGIGPPPPLRRTSTGLEVSTNGESQTEERRRVKSASVGGALSARTQPQKLVQPARRRTMTSAEAAKPHKADRGRKNAGSLESSLDELEPGVFSDEYDLSHEDPKILEDVQRALKLKLRREARLRAARANDSSLSTSSRSSPVRYSLPLLNPPTTRITKPSLESELDFSPSVGIDRLHPVPTSPDDGVTLDWASILSEEDKSDRKWSLSLPKRKPKDRPLPALSKDALERQEIAFSGRISRIKSSALPHTLKKATITADQLRRRYDFLSNALETEPKAGNPILTVAKWNAGLDPIVQHLLEQAEPLTWHKHLRAKRPGRSPRFPWHVTALLFEERVRAQARLAAMAMETIPEDVLNNIESPPLSRSSPELAYPSPPTFVRTSSDRLHPSLSRRRSDDGHVSFEPIIEPSRRSLDESRQSSLYGDGFNGSRNRRASPSSSRVYLRDLASRVRRKSAESDEASSSHQSISDDNGRADESRRKGAKRRHFFRVPELDLVSRTQPNRRVGVAEEIDAPAEWAGSPATAGKAPQELRTPGPNDFSNLHRSPSQPQSALSQLDTASAVAHQVSPRPDRLLHGRVSLPSTPQPSWTAEEEEIDAEAERDEYERRAELLDNAIAQNQRNRYLLQRVVGGIKEYETIQAKLSKSLGLAYSPLPPSLIDAFSHDPAVVTGATRQKRGWQAVEDIHSNVARQRNTVREYLREARLVEVAPPPSVLDSPLKSLQQSLDALEQRRTVITQKVQEVTETLTRVKQLHASVKAEYNNAMTHTSSVYPELSEIIVLEERYKDRYKQLWEFGMDALTILLDSVTPFWRNYGKVIGIDAQDFLIIPWYRNEFTGEPERYPIKMLPRRSFQHWVGLVLFFFITLAILILQIRAALSFSSLYHLPFKVLPGLWWISVPFFGTTAIILWMAVLVELCILGAQLAVALWWIGWYAGVFH</sequence>
<dbReference type="Proteomes" id="UP001207468">
    <property type="component" value="Unassembled WGS sequence"/>
</dbReference>